<dbReference type="InterPro" id="IPR005288">
    <property type="entry name" value="NadB"/>
</dbReference>
<dbReference type="Pfam" id="PF00890">
    <property type="entry name" value="FAD_binding_2"/>
    <property type="match status" value="1"/>
</dbReference>
<dbReference type="KEGG" id="ptl:AOT13_17435"/>
<evidence type="ECO:0000256" key="6">
    <source>
        <dbReference type="ARBA" id="ARBA00022630"/>
    </source>
</evidence>
<dbReference type="GO" id="GO:0033765">
    <property type="term" value="F:steroid dehydrogenase activity, acting on the CH-CH group of donors"/>
    <property type="evidence" value="ECO:0007669"/>
    <property type="project" value="UniProtKB-ARBA"/>
</dbReference>
<dbReference type="EC" id="1.4.3.16" evidence="4 11"/>
<dbReference type="GO" id="GO:0034628">
    <property type="term" value="P:'de novo' NAD+ biosynthetic process from L-aspartate"/>
    <property type="evidence" value="ECO:0007669"/>
    <property type="project" value="TreeGrafter"/>
</dbReference>
<name>A0AAN1D827_PARTM</name>
<dbReference type="AlphaFoldDB" id="A0AAN1D827"/>
<keyword evidence="6 12" id="KW-0285">Flavoprotein</keyword>
<evidence type="ECO:0000256" key="10">
    <source>
        <dbReference type="ARBA" id="ARBA00048305"/>
    </source>
</evidence>
<dbReference type="InterPro" id="IPR036188">
    <property type="entry name" value="FAD/NAD-bd_sf"/>
</dbReference>
<dbReference type="RefSeq" id="WP_041270042.1">
    <property type="nucleotide sequence ID" value="NZ_CP012712.1"/>
</dbReference>
<dbReference type="SUPFAM" id="SSF51905">
    <property type="entry name" value="FAD/NAD(P)-binding domain"/>
    <property type="match status" value="1"/>
</dbReference>
<dbReference type="GeneID" id="56927225"/>
<keyword evidence="8 12" id="KW-0274">FAD</keyword>
<dbReference type="SUPFAM" id="SSF46977">
    <property type="entry name" value="Succinate dehydrogenase/fumarate reductase flavoprotein C-terminal domain"/>
    <property type="match status" value="1"/>
</dbReference>
<dbReference type="Proteomes" id="UP000093052">
    <property type="component" value="Chromosome"/>
</dbReference>
<keyword evidence="16" id="KW-1185">Reference proteome</keyword>
<dbReference type="PANTHER" id="PTHR42716:SF2">
    <property type="entry name" value="L-ASPARTATE OXIDASE, CHLOROPLASTIC"/>
    <property type="match status" value="1"/>
</dbReference>
<dbReference type="Gene3D" id="1.20.58.100">
    <property type="entry name" value="Fumarate reductase/succinate dehydrogenase flavoprotein-like, C-terminal domain"/>
    <property type="match status" value="1"/>
</dbReference>
<dbReference type="EMBL" id="CP016622">
    <property type="protein sequence ID" value="ANZ31740.1"/>
    <property type="molecule type" value="Genomic_DNA"/>
</dbReference>
<dbReference type="InterPro" id="IPR037099">
    <property type="entry name" value="Fum_R/Succ_DH_flav-like_C_sf"/>
</dbReference>
<organism evidence="15 16">
    <name type="scientific">Parageobacillus thermoglucosidasius</name>
    <name type="common">Geobacillus thermoglucosidasius</name>
    <dbReference type="NCBI Taxonomy" id="1426"/>
    <lineage>
        <taxon>Bacteria</taxon>
        <taxon>Bacillati</taxon>
        <taxon>Bacillota</taxon>
        <taxon>Bacilli</taxon>
        <taxon>Bacillales</taxon>
        <taxon>Anoxybacillaceae</taxon>
        <taxon>Parageobacillus</taxon>
    </lineage>
</organism>
<dbReference type="FunFam" id="3.90.700.10:FF:000002">
    <property type="entry name" value="L-aspartate oxidase"/>
    <property type="match status" value="1"/>
</dbReference>
<dbReference type="InterPro" id="IPR015939">
    <property type="entry name" value="Fum_Rdtase/Succ_DH_flav-like_C"/>
</dbReference>
<evidence type="ECO:0000259" key="13">
    <source>
        <dbReference type="Pfam" id="PF00890"/>
    </source>
</evidence>
<comment type="function">
    <text evidence="12">Catalyzes the oxidation of L-aspartate to iminoaspartate.</text>
</comment>
<sequence>MMETEVIIVGSGVAALTTAYYLHEHKNVTIFTKTKKDESNSRLAQGGVAASVSPEDDWRCHFEDTIAAGCQHNDEKAVELLVREGPKRIREWMNAGLTFDVNQDGSLHLGQEGGHRKRRILHAGGDQTGRTIVSFLLEKLKGHVAIIEGECVIELIIQHGRCIGVKTKNPLGQTSCYYAGAVVLAAGGCAGMYAFSSNAATATGDGIALAYRAGAVIADVEFIQFHPTMLFAAGKAAGLISEAVRGEGAVLVTEDGRRIMEHIHPLQDLAPRDIVARAIYDEMSKGHHVYLDISAVHRCHERFPALAHLCAEHGIDMETGRLPIVPGAHFLMGGVFVNDCGQTSIQGLYAVGEVACTGVHGANRLASNSLLEGIVFGARAAEAVRKETAPPLQLRKRPNDMQSDIKKAVRNLPEITAIQTIMSTYVGIVRDEQGLQYAKKWFEQFPLSAFVDSSLEDLSIEEITVIHMLLAGWLITTSALQRTESRGGHYRSDYPFAREQWKKRRICRTKNELNVTSMAEH</sequence>
<comment type="cofactor">
    <cofactor evidence="1 12">
        <name>FAD</name>
        <dbReference type="ChEBI" id="CHEBI:57692"/>
    </cofactor>
</comment>
<evidence type="ECO:0000256" key="1">
    <source>
        <dbReference type="ARBA" id="ARBA00001974"/>
    </source>
</evidence>
<evidence type="ECO:0000313" key="15">
    <source>
        <dbReference type="EMBL" id="ANZ31740.1"/>
    </source>
</evidence>
<proteinExistence type="inferred from homology"/>
<evidence type="ECO:0000256" key="11">
    <source>
        <dbReference type="NCBIfam" id="TIGR00551"/>
    </source>
</evidence>
<keyword evidence="7 12" id="KW-0662">Pyridine nucleotide biosynthesis</keyword>
<dbReference type="SUPFAM" id="SSF56425">
    <property type="entry name" value="Succinate dehydrogenase/fumarate reductase flavoprotein, catalytic domain"/>
    <property type="match status" value="1"/>
</dbReference>
<protein>
    <recommendedName>
        <fullName evidence="5 11">L-aspartate oxidase</fullName>
        <ecNumber evidence="4 11">1.4.3.16</ecNumber>
    </recommendedName>
</protein>
<dbReference type="InterPro" id="IPR003953">
    <property type="entry name" value="FAD-dep_OxRdtase_2_FAD-bd"/>
</dbReference>
<evidence type="ECO:0000256" key="12">
    <source>
        <dbReference type="RuleBase" id="RU362049"/>
    </source>
</evidence>
<evidence type="ECO:0000256" key="2">
    <source>
        <dbReference type="ARBA" id="ARBA00004950"/>
    </source>
</evidence>
<reference evidence="16" key="1">
    <citation type="journal article" date="2016" name="Genome Announc.">
        <title>Complete Genome Sequence of Geobacillus thermoglucosidasius NCIMB 11955, the Progenitor of a Bioethanol Production Strain.</title>
        <authorList>
            <person name="Sheng L."/>
            <person name="Zhang Y."/>
            <person name="Minton N.P."/>
        </authorList>
    </citation>
    <scope>NUCLEOTIDE SEQUENCE [LARGE SCALE GENOMIC DNA]</scope>
    <source>
        <strain evidence="16">NCIMB 11955</strain>
    </source>
</reference>
<comment type="catalytic activity">
    <reaction evidence="10">
        <text>L-aspartate + O2 = iminosuccinate + H2O2</text>
        <dbReference type="Rhea" id="RHEA:25876"/>
        <dbReference type="ChEBI" id="CHEBI:15379"/>
        <dbReference type="ChEBI" id="CHEBI:16240"/>
        <dbReference type="ChEBI" id="CHEBI:29991"/>
        <dbReference type="ChEBI" id="CHEBI:77875"/>
        <dbReference type="EC" id="1.4.3.16"/>
    </reaction>
    <physiologicalReaction direction="left-to-right" evidence="10">
        <dbReference type="Rhea" id="RHEA:25877"/>
    </physiologicalReaction>
</comment>
<comment type="similarity">
    <text evidence="3 12">Belongs to the FAD-dependent oxidoreductase 2 family. NadB subfamily.</text>
</comment>
<evidence type="ECO:0000313" key="16">
    <source>
        <dbReference type="Proteomes" id="UP000093052"/>
    </source>
</evidence>
<feature type="domain" description="FAD-dependent oxidoreductase 2 FAD-binding" evidence="13">
    <location>
        <begin position="6"/>
        <end position="370"/>
    </location>
</feature>
<dbReference type="PANTHER" id="PTHR42716">
    <property type="entry name" value="L-ASPARTATE OXIDASE"/>
    <property type="match status" value="1"/>
</dbReference>
<dbReference type="NCBIfam" id="NF005978">
    <property type="entry name" value="PRK08071.1"/>
    <property type="match status" value="1"/>
</dbReference>
<feature type="domain" description="Fumarate reductase/succinate dehydrogenase flavoprotein-like C-terminal" evidence="14">
    <location>
        <begin position="417"/>
        <end position="508"/>
    </location>
</feature>
<comment type="pathway">
    <text evidence="2 12">Cofactor biosynthesis; NAD(+) biosynthesis; iminoaspartate from L-aspartate (oxidase route): step 1/1.</text>
</comment>
<comment type="subcellular location">
    <subcellularLocation>
        <location evidence="12">Cytoplasm</location>
    </subcellularLocation>
</comment>
<keyword evidence="9 12" id="KW-0560">Oxidoreductase</keyword>
<evidence type="ECO:0000256" key="5">
    <source>
        <dbReference type="ARBA" id="ARBA00021901"/>
    </source>
</evidence>
<dbReference type="PRINTS" id="PR00368">
    <property type="entry name" value="FADPNR"/>
</dbReference>
<evidence type="ECO:0000256" key="8">
    <source>
        <dbReference type="ARBA" id="ARBA00022827"/>
    </source>
</evidence>
<dbReference type="GO" id="GO:0005737">
    <property type="term" value="C:cytoplasm"/>
    <property type="evidence" value="ECO:0007669"/>
    <property type="project" value="UniProtKB-SubCell"/>
</dbReference>
<evidence type="ECO:0000256" key="3">
    <source>
        <dbReference type="ARBA" id="ARBA00008562"/>
    </source>
</evidence>
<dbReference type="NCBIfam" id="TIGR00551">
    <property type="entry name" value="nadB"/>
    <property type="match status" value="1"/>
</dbReference>
<evidence type="ECO:0000256" key="9">
    <source>
        <dbReference type="ARBA" id="ARBA00023002"/>
    </source>
</evidence>
<dbReference type="Pfam" id="PF02910">
    <property type="entry name" value="Succ_DH_flav_C"/>
    <property type="match status" value="1"/>
</dbReference>
<accession>A0AAN1D827</accession>
<dbReference type="Gene3D" id="3.50.50.60">
    <property type="entry name" value="FAD/NAD(P)-binding domain"/>
    <property type="match status" value="1"/>
</dbReference>
<evidence type="ECO:0000259" key="14">
    <source>
        <dbReference type="Pfam" id="PF02910"/>
    </source>
</evidence>
<evidence type="ECO:0000256" key="4">
    <source>
        <dbReference type="ARBA" id="ARBA00012173"/>
    </source>
</evidence>
<dbReference type="Gene3D" id="3.90.700.10">
    <property type="entry name" value="Succinate dehydrogenase/fumarate reductase flavoprotein, catalytic domain"/>
    <property type="match status" value="1"/>
</dbReference>
<dbReference type="GO" id="GO:0008734">
    <property type="term" value="F:L-aspartate oxidase activity"/>
    <property type="evidence" value="ECO:0007669"/>
    <property type="project" value="UniProtKB-UniRule"/>
</dbReference>
<dbReference type="InterPro" id="IPR027477">
    <property type="entry name" value="Succ_DH/fumarate_Rdtase_cat_sf"/>
</dbReference>
<evidence type="ECO:0000256" key="7">
    <source>
        <dbReference type="ARBA" id="ARBA00022642"/>
    </source>
</evidence>
<gene>
    <name evidence="15" type="ORF">BCV53_17495</name>
</gene>